<protein>
    <submittedName>
        <fullName evidence="1">Uncharacterized protein</fullName>
    </submittedName>
</protein>
<gene>
    <name evidence="1" type="ORF">K1T71_011003</name>
</gene>
<keyword evidence="2" id="KW-1185">Reference proteome</keyword>
<comment type="caution">
    <text evidence="1">The sequence shown here is derived from an EMBL/GenBank/DDBJ whole genome shotgun (WGS) entry which is preliminary data.</text>
</comment>
<dbReference type="EMBL" id="CM034405">
    <property type="protein sequence ID" value="KAJ0173854.1"/>
    <property type="molecule type" value="Genomic_DNA"/>
</dbReference>
<sequence length="237" mass="26853">MALFGTTEVEINSIILSLKNSSACGWDGIPTSVVKGARHIIVPYFTKLCNLCIEKGIFPDIYKMSLIHPIYKDGDRKEINNYRPISMLPVLSKILEKLLNKRLMIFLENNNLISNSQFGFRKDRCTEDAVSHLISHVTTLVDSKKKVLGVFLDLKKAFDTVSVPILLNKMERCGIRGLPFNIFKSYLENRSQVTKLDGHLSNKQTMSFGVPQGSILGPSLFLIYINDIFLSFRDLYT</sequence>
<accession>A0ACC1CQG4</accession>
<dbReference type="Proteomes" id="UP000824533">
    <property type="component" value="Linkage Group LG19"/>
</dbReference>
<name>A0ACC1CQG4_9NEOP</name>
<proteinExistence type="predicted"/>
<reference evidence="1 2" key="1">
    <citation type="journal article" date="2021" name="Front. Genet.">
        <title>Chromosome-Level Genome Assembly Reveals Significant Gene Expansion in the Toll and IMD Signaling Pathways of Dendrolimus kikuchii.</title>
        <authorList>
            <person name="Zhou J."/>
            <person name="Wu P."/>
            <person name="Xiong Z."/>
            <person name="Liu N."/>
            <person name="Zhao N."/>
            <person name="Ji M."/>
            <person name="Qiu Y."/>
            <person name="Yang B."/>
        </authorList>
    </citation>
    <scope>NUCLEOTIDE SEQUENCE [LARGE SCALE GENOMIC DNA]</scope>
    <source>
        <strain evidence="1">Ann1</strain>
    </source>
</reference>
<evidence type="ECO:0000313" key="2">
    <source>
        <dbReference type="Proteomes" id="UP000824533"/>
    </source>
</evidence>
<evidence type="ECO:0000313" key="1">
    <source>
        <dbReference type="EMBL" id="KAJ0173854.1"/>
    </source>
</evidence>
<organism evidence="1 2">
    <name type="scientific">Dendrolimus kikuchii</name>
    <dbReference type="NCBI Taxonomy" id="765133"/>
    <lineage>
        <taxon>Eukaryota</taxon>
        <taxon>Metazoa</taxon>
        <taxon>Ecdysozoa</taxon>
        <taxon>Arthropoda</taxon>
        <taxon>Hexapoda</taxon>
        <taxon>Insecta</taxon>
        <taxon>Pterygota</taxon>
        <taxon>Neoptera</taxon>
        <taxon>Endopterygota</taxon>
        <taxon>Lepidoptera</taxon>
        <taxon>Glossata</taxon>
        <taxon>Ditrysia</taxon>
        <taxon>Bombycoidea</taxon>
        <taxon>Lasiocampidae</taxon>
        <taxon>Dendrolimus</taxon>
    </lineage>
</organism>